<dbReference type="SUPFAM" id="SSF52980">
    <property type="entry name" value="Restriction endonuclease-like"/>
    <property type="match status" value="1"/>
</dbReference>
<dbReference type="KEGG" id="tsy:THSYN_29605"/>
<accession>A0A2K8UHS0</accession>
<protein>
    <recommendedName>
        <fullName evidence="1">Putative restriction endonuclease domain-containing protein</fullName>
    </recommendedName>
</protein>
<dbReference type="InterPro" id="IPR008538">
    <property type="entry name" value="Uma2"/>
</dbReference>
<name>A0A2K8UHS0_9GAMM</name>
<dbReference type="CDD" id="cd06260">
    <property type="entry name" value="DUF820-like"/>
    <property type="match status" value="1"/>
</dbReference>
<dbReference type="EMBL" id="CP020371">
    <property type="protein sequence ID" value="AUB85090.1"/>
    <property type="molecule type" value="Genomic_DNA"/>
</dbReference>
<dbReference type="AlphaFoldDB" id="A0A2K8UHS0"/>
<feature type="domain" description="Putative restriction endonuclease" evidence="1">
    <location>
        <begin position="12"/>
        <end position="171"/>
    </location>
</feature>
<keyword evidence="2" id="KW-0614">Plasmid</keyword>
<dbReference type="OrthoDB" id="26750at2"/>
<reference evidence="2 3" key="1">
    <citation type="submission" date="2017-03" db="EMBL/GenBank/DDBJ databases">
        <title>Complete genome sequence of Candidatus 'Thiodictyon syntrophicum' sp. nov. strain Cad16T, a photolithoautotroph purple sulfur bacterium isolated from an alpine meromictic lake.</title>
        <authorList>
            <person name="Luedin S.M."/>
            <person name="Pothier J.F."/>
            <person name="Danza F."/>
            <person name="Storelli N."/>
            <person name="Wittwer M."/>
            <person name="Tonolla M."/>
        </authorList>
    </citation>
    <scope>NUCLEOTIDE SEQUENCE [LARGE SCALE GENOMIC DNA]</scope>
    <source>
        <strain evidence="2 3">Cad16T</strain>
        <plasmid evidence="3">Plasmid pts417</plasmid>
    </source>
</reference>
<geneLocation type="plasmid" evidence="3">
    <name>pts417</name>
</geneLocation>
<gene>
    <name evidence="2" type="ORF">THSYN_29605</name>
</gene>
<dbReference type="PANTHER" id="PTHR36558">
    <property type="entry name" value="GLR1098 PROTEIN"/>
    <property type="match status" value="1"/>
</dbReference>
<evidence type="ECO:0000313" key="3">
    <source>
        <dbReference type="Proteomes" id="UP000232638"/>
    </source>
</evidence>
<dbReference type="InterPro" id="IPR011335">
    <property type="entry name" value="Restrct_endonuc-II-like"/>
</dbReference>
<dbReference type="Pfam" id="PF05685">
    <property type="entry name" value="Uma2"/>
    <property type="match status" value="1"/>
</dbReference>
<keyword evidence="3" id="KW-1185">Reference proteome</keyword>
<proteinExistence type="predicted"/>
<dbReference type="Proteomes" id="UP000232638">
    <property type="component" value="Plasmid pTs417"/>
</dbReference>
<evidence type="ECO:0000259" key="1">
    <source>
        <dbReference type="Pfam" id="PF05685"/>
    </source>
</evidence>
<sequence length="189" mass="21846">MSLQARPHVTAQEYLAWERRQETRHEYVDGEIYAMTGASREHNLVCGNTFAALHAQLRATPCEVYNNDMRVKVSETGIYTYPDIVIACADPQFEDAEVDTLLNPTLIIEVLSDSTEHYDRGTKFQHYRTLASLQDYLLVAQTESRVEHYVREAGSRWLLTEYRGLDDKLELVSVGCRLLLREMYERVPL</sequence>
<dbReference type="RefSeq" id="WP_100922742.1">
    <property type="nucleotide sequence ID" value="NZ_CP020371.1"/>
</dbReference>
<organism evidence="2 3">
    <name type="scientific">Candidatus Thiodictyon syntrophicum</name>
    <dbReference type="NCBI Taxonomy" id="1166950"/>
    <lineage>
        <taxon>Bacteria</taxon>
        <taxon>Pseudomonadati</taxon>
        <taxon>Pseudomonadota</taxon>
        <taxon>Gammaproteobacteria</taxon>
        <taxon>Chromatiales</taxon>
        <taxon>Chromatiaceae</taxon>
        <taxon>Thiodictyon</taxon>
    </lineage>
</organism>
<dbReference type="InterPro" id="IPR012296">
    <property type="entry name" value="Nuclease_put_TT1808"/>
</dbReference>
<dbReference type="PANTHER" id="PTHR36558:SF1">
    <property type="entry name" value="RESTRICTION ENDONUCLEASE DOMAIN-CONTAINING PROTEIN-RELATED"/>
    <property type="match status" value="1"/>
</dbReference>
<evidence type="ECO:0000313" key="2">
    <source>
        <dbReference type="EMBL" id="AUB85090.1"/>
    </source>
</evidence>
<dbReference type="Gene3D" id="3.90.1570.10">
    <property type="entry name" value="tt1808, chain A"/>
    <property type="match status" value="1"/>
</dbReference>